<dbReference type="GO" id="GO:0008237">
    <property type="term" value="F:metallopeptidase activity"/>
    <property type="evidence" value="ECO:0007669"/>
    <property type="project" value="UniProtKB-KW"/>
</dbReference>
<evidence type="ECO:0000256" key="10">
    <source>
        <dbReference type="ARBA" id="ARBA00023049"/>
    </source>
</evidence>
<dbReference type="RefSeq" id="WP_238316295.1">
    <property type="nucleotide sequence ID" value="NZ_BQKV01000026.1"/>
</dbReference>
<comment type="caution">
    <text evidence="14">The sequence shown here is derived from an EMBL/GenBank/DDBJ whole genome shotgun (WGS) entry which is preliminary data.</text>
</comment>
<keyword evidence="9 12" id="KW-1133">Transmembrane helix</keyword>
<comment type="cofactor">
    <cofactor evidence="1">
        <name>Zn(2+)</name>
        <dbReference type="ChEBI" id="CHEBI:29105"/>
    </cofactor>
</comment>
<evidence type="ECO:0000256" key="9">
    <source>
        <dbReference type="ARBA" id="ARBA00022989"/>
    </source>
</evidence>
<dbReference type="PANTHER" id="PTHR39188">
    <property type="entry name" value="MEMBRANE-ASSOCIATED ZINC METALLOPROTEASE M50B"/>
    <property type="match status" value="1"/>
</dbReference>
<evidence type="ECO:0000259" key="13">
    <source>
        <dbReference type="Pfam" id="PF02163"/>
    </source>
</evidence>
<comment type="similarity">
    <text evidence="3">Belongs to the peptidase M50B family.</text>
</comment>
<evidence type="ECO:0000313" key="15">
    <source>
        <dbReference type="Proteomes" id="UP001055185"/>
    </source>
</evidence>
<evidence type="ECO:0000256" key="11">
    <source>
        <dbReference type="ARBA" id="ARBA00023136"/>
    </source>
</evidence>
<evidence type="ECO:0000256" key="3">
    <source>
        <dbReference type="ARBA" id="ARBA00007931"/>
    </source>
</evidence>
<keyword evidence="5 12" id="KW-0812">Transmembrane</keyword>
<dbReference type="GO" id="GO:0016020">
    <property type="term" value="C:membrane"/>
    <property type="evidence" value="ECO:0007669"/>
    <property type="project" value="UniProtKB-SubCell"/>
</dbReference>
<reference evidence="14" key="1">
    <citation type="journal article" date="2022" name="Int. J. Syst. Evol. Microbiol.">
        <title>Genome-based, phenotypic and chemotaxonomic classification of Faecalibacterium strains: proposal of three novel species Faecalibacterium duncaniae sp. nov., Faecalibacterium hattorii sp. nov. and Faecalibacterium gallinarum sp. nov. .</title>
        <authorList>
            <person name="Sakamoto M."/>
            <person name="Sakurai N."/>
            <person name="Tanno H."/>
            <person name="Iino T."/>
            <person name="Ohkuma M."/>
            <person name="Endo A."/>
        </authorList>
    </citation>
    <scope>NUCLEOTIDE SEQUENCE</scope>
    <source>
        <strain evidence="14">JCM 17207</strain>
    </source>
</reference>
<dbReference type="Proteomes" id="UP001055185">
    <property type="component" value="Unassembled WGS sequence"/>
</dbReference>
<evidence type="ECO:0000256" key="8">
    <source>
        <dbReference type="ARBA" id="ARBA00022833"/>
    </source>
</evidence>
<keyword evidence="8" id="KW-0862">Zinc</keyword>
<dbReference type="GO" id="GO:0006508">
    <property type="term" value="P:proteolysis"/>
    <property type="evidence" value="ECO:0007669"/>
    <property type="project" value="UniProtKB-KW"/>
</dbReference>
<gene>
    <name evidence="14" type="ORF">JCM17207_06840</name>
</gene>
<proteinExistence type="inferred from homology"/>
<keyword evidence="4" id="KW-0645">Protease</keyword>
<evidence type="ECO:0000256" key="6">
    <source>
        <dbReference type="ARBA" id="ARBA00022723"/>
    </source>
</evidence>
<dbReference type="GO" id="GO:0046872">
    <property type="term" value="F:metal ion binding"/>
    <property type="evidence" value="ECO:0007669"/>
    <property type="project" value="UniProtKB-KW"/>
</dbReference>
<dbReference type="EMBL" id="BQKV01000026">
    <property type="protein sequence ID" value="GJN64059.1"/>
    <property type="molecule type" value="Genomic_DNA"/>
</dbReference>
<name>A0AA37IXB3_9FIRM</name>
<keyword evidence="10" id="KW-0482">Metalloprotease</keyword>
<evidence type="ECO:0000313" key="14">
    <source>
        <dbReference type="EMBL" id="GJN64059.1"/>
    </source>
</evidence>
<comment type="subcellular location">
    <subcellularLocation>
        <location evidence="2">Membrane</location>
        <topology evidence="2">Multi-pass membrane protein</topology>
    </subcellularLocation>
</comment>
<evidence type="ECO:0000256" key="1">
    <source>
        <dbReference type="ARBA" id="ARBA00001947"/>
    </source>
</evidence>
<feature type="domain" description="Peptidase M50" evidence="13">
    <location>
        <begin position="121"/>
        <end position="158"/>
    </location>
</feature>
<keyword evidence="7" id="KW-0378">Hydrolase</keyword>
<organism evidence="14 15">
    <name type="scientific">Faecalibacterium gallinarum</name>
    <dbReference type="NCBI Taxonomy" id="2903556"/>
    <lineage>
        <taxon>Bacteria</taxon>
        <taxon>Bacillati</taxon>
        <taxon>Bacillota</taxon>
        <taxon>Clostridia</taxon>
        <taxon>Eubacteriales</taxon>
        <taxon>Oscillospiraceae</taxon>
        <taxon>Faecalibacterium</taxon>
    </lineage>
</organism>
<feature type="transmembrane region" description="Helical" evidence="12">
    <location>
        <begin position="84"/>
        <end position="111"/>
    </location>
</feature>
<dbReference type="PANTHER" id="PTHR39188:SF3">
    <property type="entry name" value="STAGE IV SPORULATION PROTEIN FB"/>
    <property type="match status" value="1"/>
</dbReference>
<dbReference type="AlphaFoldDB" id="A0AA37IXB3"/>
<feature type="transmembrane region" description="Helical" evidence="12">
    <location>
        <begin position="12"/>
        <end position="34"/>
    </location>
</feature>
<evidence type="ECO:0000256" key="5">
    <source>
        <dbReference type="ARBA" id="ARBA00022692"/>
    </source>
</evidence>
<evidence type="ECO:0000256" key="12">
    <source>
        <dbReference type="SAM" id="Phobius"/>
    </source>
</evidence>
<accession>A0AA37IXB3</accession>
<protein>
    <recommendedName>
        <fullName evidence="13">Peptidase M50 domain-containing protein</fullName>
    </recommendedName>
</protein>
<dbReference type="Pfam" id="PF02163">
    <property type="entry name" value="Peptidase_M50"/>
    <property type="match status" value="1"/>
</dbReference>
<evidence type="ECO:0000256" key="7">
    <source>
        <dbReference type="ARBA" id="ARBA00022801"/>
    </source>
</evidence>
<keyword evidence="11 12" id="KW-0472">Membrane</keyword>
<evidence type="ECO:0000256" key="2">
    <source>
        <dbReference type="ARBA" id="ARBA00004141"/>
    </source>
</evidence>
<dbReference type="InterPro" id="IPR008915">
    <property type="entry name" value="Peptidase_M50"/>
</dbReference>
<keyword evidence="6" id="KW-0479">Metal-binding</keyword>
<evidence type="ECO:0000256" key="4">
    <source>
        <dbReference type="ARBA" id="ARBA00022670"/>
    </source>
</evidence>
<sequence length="161" mass="17813">MRPARDLLGPRRVRVGCLVFQDPLPLCGLLYLLLYFDSSGFLRVGLLAAFLHECGHILVYWRFKHQLPVIAVTMTGFCMRTRGAGLTAAQTLLLAAAGPGANLLLAGVWYFRMSRRATLWGAAFLAANCLTAAFNLLPIPPLDGAQILHAAVQLRRQRRKR</sequence>
<keyword evidence="15" id="KW-1185">Reference proteome</keyword>
<feature type="transmembrane region" description="Helical" evidence="12">
    <location>
        <begin position="117"/>
        <end position="137"/>
    </location>
</feature>